<proteinExistence type="inferred from homology"/>
<dbReference type="InterPro" id="IPR008334">
    <property type="entry name" value="5'-Nucleotdase_C"/>
</dbReference>
<comment type="caution">
    <text evidence="5">The sequence shown here is derived from an EMBL/GenBank/DDBJ whole genome shotgun (WGS) entry which is preliminary data.</text>
</comment>
<dbReference type="EMBL" id="JBHLWQ010000066">
    <property type="protein sequence ID" value="MFC0200259.1"/>
    <property type="molecule type" value="Genomic_DNA"/>
</dbReference>
<dbReference type="PANTHER" id="PTHR11575">
    <property type="entry name" value="5'-NUCLEOTIDASE-RELATED"/>
    <property type="match status" value="1"/>
</dbReference>
<keyword evidence="2" id="KW-0378">Hydrolase</keyword>
<accession>A0ABV6CHN5</accession>
<evidence type="ECO:0000256" key="1">
    <source>
        <dbReference type="ARBA" id="ARBA00022729"/>
    </source>
</evidence>
<dbReference type="Gene3D" id="3.90.780.10">
    <property type="entry name" value="5'-Nucleotidase, C-terminal domain"/>
    <property type="match status" value="1"/>
</dbReference>
<feature type="domain" description="5'-Nucleotidase C-terminal" evidence="4">
    <location>
        <begin position="384"/>
        <end position="517"/>
    </location>
</feature>
<evidence type="ECO:0000313" key="5">
    <source>
        <dbReference type="EMBL" id="MFC0200259.1"/>
    </source>
</evidence>
<organism evidence="5 6">
    <name type="scientific">Paracoccus rhizosphaerae</name>
    <dbReference type="NCBI Taxonomy" id="1133347"/>
    <lineage>
        <taxon>Bacteria</taxon>
        <taxon>Pseudomonadati</taxon>
        <taxon>Pseudomonadota</taxon>
        <taxon>Alphaproteobacteria</taxon>
        <taxon>Rhodobacterales</taxon>
        <taxon>Paracoccaceae</taxon>
        <taxon>Paracoccus</taxon>
    </lineage>
</organism>
<keyword evidence="2" id="KW-0547">Nucleotide-binding</keyword>
<dbReference type="SUPFAM" id="SSF55816">
    <property type="entry name" value="5'-nucleotidase (syn. UDP-sugar hydrolase), C-terminal domain"/>
    <property type="match status" value="1"/>
</dbReference>
<keyword evidence="6" id="KW-1185">Reference proteome</keyword>
<gene>
    <name evidence="5" type="ORF">ACFFIZ_07965</name>
</gene>
<dbReference type="SUPFAM" id="SSF56300">
    <property type="entry name" value="Metallo-dependent phosphatases"/>
    <property type="match status" value="1"/>
</dbReference>
<feature type="domain" description="Calcineurin-like phosphoesterase" evidence="3">
    <location>
        <begin position="3"/>
        <end position="235"/>
    </location>
</feature>
<sequence length="603" mass="65797">MQLRILATSDVHMHLMPYDYLAGRAGSGQGLARAASLIARLRTEVAASILLDNGDFLQGGPMGDVAARQIQPGQTHPAIAAMNAIGYDAAAIGNHDFNYGLTFLRRAAAQARFPMLAANLSLRRGPDFASHAVIERRLSGPDGQSHDLRIGVIGFLPPQTEEWDQDLRAEMQTEDIVDSARRLLPRLRGMGVNLVIALAHSGIGAPDPSPRMEHAATALAALPGIDVVIAGHTHEVFPSPRWHGRQGIDAARGTLAGKPAVMPGFGGSHVGIVDLQFAADPDGALRVADFRVRAEPVAPDVPASPLVLRPLHEAHRETVRQLGMGIGRTETPLCSHFTVIGHDPGLRLVNRAQRWHVRRRLAGTRVADLPVLSASAPYRAGGRGGIDHFTDIAAGRIDLRHLADLYSFPNRVTAIRLNGRQLGDWLERSASMFDQVVPGQADQRLLNPEFPAYNFDVIEGVEWRIDLSQPPRFHPDGRPASAGSRRIFDLRWRGRPVAEDQKFILATNSYRLASCGLFSPLVSSDAVVLGRDAMTLDVLRRYVRQQRRLRVPEMAHWRFAPLPGTSVLFETAPDAINRPLPSQHRLEPAGTSSAGFALVRLRL</sequence>
<dbReference type="InterPro" id="IPR004843">
    <property type="entry name" value="Calcineurin-like_PHP"/>
</dbReference>
<dbReference type="Pfam" id="PF02872">
    <property type="entry name" value="5_nucleotid_C"/>
    <property type="match status" value="1"/>
</dbReference>
<dbReference type="Proteomes" id="UP001589795">
    <property type="component" value="Unassembled WGS sequence"/>
</dbReference>
<reference evidence="5 6" key="1">
    <citation type="submission" date="2024-09" db="EMBL/GenBank/DDBJ databases">
        <authorList>
            <person name="Sun Q."/>
            <person name="Mori K."/>
        </authorList>
    </citation>
    <scope>NUCLEOTIDE SEQUENCE [LARGE SCALE GENOMIC DNA]</scope>
    <source>
        <strain evidence="5 6">CCM 7904</strain>
    </source>
</reference>
<dbReference type="InterPro" id="IPR036907">
    <property type="entry name" value="5'-Nucleotdase_C_sf"/>
</dbReference>
<dbReference type="InterPro" id="IPR006179">
    <property type="entry name" value="5_nucleotidase/apyrase"/>
</dbReference>
<dbReference type="Pfam" id="PF00149">
    <property type="entry name" value="Metallophos"/>
    <property type="match status" value="1"/>
</dbReference>
<protein>
    <submittedName>
        <fullName evidence="5">Bifunctional 2',3'-cyclic-nucleotide 2'-phosphodiesterase/3'-nucleotidase</fullName>
    </submittedName>
</protein>
<name>A0ABV6CHN5_9RHOB</name>
<dbReference type="RefSeq" id="WP_265506212.1">
    <property type="nucleotide sequence ID" value="NZ_JAOTBE010000009.1"/>
</dbReference>
<dbReference type="NCBIfam" id="NF006938">
    <property type="entry name" value="PRK09420.1"/>
    <property type="match status" value="1"/>
</dbReference>
<comment type="similarity">
    <text evidence="2">Belongs to the 5'-nucleotidase family.</text>
</comment>
<keyword evidence="1" id="KW-0732">Signal</keyword>
<evidence type="ECO:0000313" key="6">
    <source>
        <dbReference type="Proteomes" id="UP001589795"/>
    </source>
</evidence>
<dbReference type="PANTHER" id="PTHR11575:SF6">
    <property type="entry name" value="2',3'-CYCLIC-NUCLEOTIDE 2'-PHOSPHODIESTERASE_3'-NUCLEOTIDASE"/>
    <property type="match status" value="1"/>
</dbReference>
<evidence type="ECO:0000259" key="3">
    <source>
        <dbReference type="Pfam" id="PF00149"/>
    </source>
</evidence>
<evidence type="ECO:0000259" key="4">
    <source>
        <dbReference type="Pfam" id="PF02872"/>
    </source>
</evidence>
<dbReference type="PRINTS" id="PR01607">
    <property type="entry name" value="APYRASEFAMLY"/>
</dbReference>
<dbReference type="Gene3D" id="3.60.21.10">
    <property type="match status" value="1"/>
</dbReference>
<dbReference type="InterPro" id="IPR029052">
    <property type="entry name" value="Metallo-depent_PP-like"/>
</dbReference>
<evidence type="ECO:0000256" key="2">
    <source>
        <dbReference type="RuleBase" id="RU362119"/>
    </source>
</evidence>